<evidence type="ECO:0008006" key="3">
    <source>
        <dbReference type="Google" id="ProtNLM"/>
    </source>
</evidence>
<dbReference type="RefSeq" id="WP_204497311.1">
    <property type="nucleotide sequence ID" value="NZ_JAFBDR010000001.1"/>
</dbReference>
<dbReference type="InterPro" id="IPR014913">
    <property type="entry name" value="YppE-like"/>
</dbReference>
<sequence length="122" mass="14762">MNLTKTTRDLKRILEELKAHYLENEKPEDKRDKAFFEFVKHKTTPVYERLKKWEDEALEFVKNREVHVHPQQIASTKENMELLLLHSYYIDVKRKRYMELNQSVHYVLDILLNDLSNQTADS</sequence>
<dbReference type="Gene3D" id="1.20.120.440">
    <property type="entry name" value="YppE-like"/>
    <property type="match status" value="1"/>
</dbReference>
<keyword evidence="2" id="KW-1185">Reference proteome</keyword>
<protein>
    <recommendedName>
        <fullName evidence="3">DUF1798 family protein</fullName>
    </recommendedName>
</protein>
<name>A0ABS2MVK5_9BACI</name>
<organism evidence="1 2">
    <name type="scientific">Aquibacillus albus</name>
    <dbReference type="NCBI Taxonomy" id="1168171"/>
    <lineage>
        <taxon>Bacteria</taxon>
        <taxon>Bacillati</taxon>
        <taxon>Bacillota</taxon>
        <taxon>Bacilli</taxon>
        <taxon>Bacillales</taxon>
        <taxon>Bacillaceae</taxon>
        <taxon>Aquibacillus</taxon>
    </lineage>
</organism>
<dbReference type="EMBL" id="JAFBDR010000001">
    <property type="protein sequence ID" value="MBM7569866.1"/>
    <property type="molecule type" value="Genomic_DNA"/>
</dbReference>
<dbReference type="Pfam" id="PF08807">
    <property type="entry name" value="DUF1798"/>
    <property type="match status" value="1"/>
</dbReference>
<proteinExistence type="predicted"/>
<reference evidence="1 2" key="1">
    <citation type="submission" date="2021-01" db="EMBL/GenBank/DDBJ databases">
        <title>Genomic Encyclopedia of Type Strains, Phase IV (KMG-IV): sequencing the most valuable type-strain genomes for metagenomic binning, comparative biology and taxonomic classification.</title>
        <authorList>
            <person name="Goeker M."/>
        </authorList>
    </citation>
    <scope>NUCLEOTIDE SEQUENCE [LARGE SCALE GENOMIC DNA]</scope>
    <source>
        <strain evidence="1 2">DSM 23711</strain>
    </source>
</reference>
<evidence type="ECO:0000313" key="2">
    <source>
        <dbReference type="Proteomes" id="UP001296943"/>
    </source>
</evidence>
<dbReference type="Proteomes" id="UP001296943">
    <property type="component" value="Unassembled WGS sequence"/>
</dbReference>
<comment type="caution">
    <text evidence="1">The sequence shown here is derived from an EMBL/GenBank/DDBJ whole genome shotgun (WGS) entry which is preliminary data.</text>
</comment>
<dbReference type="SUPFAM" id="SSF140415">
    <property type="entry name" value="YppE-like"/>
    <property type="match status" value="1"/>
</dbReference>
<dbReference type="InterPro" id="IPR023351">
    <property type="entry name" value="YppE-like_sf"/>
</dbReference>
<evidence type="ECO:0000313" key="1">
    <source>
        <dbReference type="EMBL" id="MBM7569866.1"/>
    </source>
</evidence>
<accession>A0ABS2MVK5</accession>
<gene>
    <name evidence="1" type="ORF">JOC48_000335</name>
</gene>